<dbReference type="RefSeq" id="WP_238466531.1">
    <property type="nucleotide sequence ID" value="NZ_JAKLJA010000025.1"/>
</dbReference>
<keyword evidence="3" id="KW-1185">Reference proteome</keyword>
<organism evidence="2 3">
    <name type="scientific">Paraburkholderia tagetis</name>
    <dbReference type="NCBI Taxonomy" id="2913261"/>
    <lineage>
        <taxon>Bacteria</taxon>
        <taxon>Pseudomonadati</taxon>
        <taxon>Pseudomonadota</taxon>
        <taxon>Betaproteobacteria</taxon>
        <taxon>Burkholderiales</taxon>
        <taxon>Burkholderiaceae</taxon>
        <taxon>Paraburkholderia</taxon>
    </lineage>
</organism>
<reference evidence="2" key="1">
    <citation type="submission" date="2022-01" db="EMBL/GenBank/DDBJ databases">
        <title>Genome sequence and assembly of Parabukholderia sp. RG36.</title>
        <authorList>
            <person name="Chhetri G."/>
        </authorList>
    </citation>
    <scope>NUCLEOTIDE SEQUENCE</scope>
    <source>
        <strain evidence="2">RG36</strain>
    </source>
</reference>
<dbReference type="Proteomes" id="UP001139308">
    <property type="component" value="Unassembled WGS sequence"/>
</dbReference>
<protein>
    <submittedName>
        <fullName evidence="2">TniQ family protein</fullName>
    </submittedName>
</protein>
<evidence type="ECO:0000313" key="3">
    <source>
        <dbReference type="Proteomes" id="UP001139308"/>
    </source>
</evidence>
<sequence>MFSPVMQPDACSLPQRSGTSLRSPGLPILTLDERRLTPALGYVFNCNWLDPLESLVSILWKFERANALPGHVVARLMGADVDPYEGVVPQAGNVDLRRLRNTLAVPLKTLRASLLLSTQRKRHSSAFRYCRRCMARGYHSVLHQMLGVSICPAHRVVLQTTCDGCGYEAPYLAGVLLLETPYRCVWCHAFYGGRGWSPNLHQPMNSAHRKAITRLHFDRFPG</sequence>
<proteinExistence type="predicted"/>
<name>A0A9X1RSL6_9BURK</name>
<dbReference type="AlphaFoldDB" id="A0A9X1RSL6"/>
<accession>A0A9X1RSL6</accession>
<evidence type="ECO:0000313" key="2">
    <source>
        <dbReference type="EMBL" id="MCG5076620.1"/>
    </source>
</evidence>
<gene>
    <name evidence="2" type="ORF">L5014_25215</name>
</gene>
<comment type="caution">
    <text evidence="2">The sequence shown here is derived from an EMBL/GenBank/DDBJ whole genome shotgun (WGS) entry which is preliminary data.</text>
</comment>
<dbReference type="EMBL" id="JAKLJA010000025">
    <property type="protein sequence ID" value="MCG5076620.1"/>
    <property type="molecule type" value="Genomic_DNA"/>
</dbReference>
<feature type="region of interest" description="Disordered" evidence="1">
    <location>
        <begin position="1"/>
        <end position="20"/>
    </location>
</feature>
<evidence type="ECO:0000256" key="1">
    <source>
        <dbReference type="SAM" id="MobiDB-lite"/>
    </source>
</evidence>